<dbReference type="EMBL" id="JH711577">
    <property type="protein sequence ID" value="EIW81916.1"/>
    <property type="molecule type" value="Genomic_DNA"/>
</dbReference>
<protein>
    <submittedName>
        <fullName evidence="2">Uncharacterized protein</fullName>
    </submittedName>
</protein>
<dbReference type="KEGG" id="cput:CONPUDRAFT_152812"/>
<evidence type="ECO:0000256" key="1">
    <source>
        <dbReference type="SAM" id="Phobius"/>
    </source>
</evidence>
<reference evidence="3" key="1">
    <citation type="journal article" date="2012" name="Science">
        <title>The Paleozoic origin of enzymatic lignin decomposition reconstructed from 31 fungal genomes.</title>
        <authorList>
            <person name="Floudas D."/>
            <person name="Binder M."/>
            <person name="Riley R."/>
            <person name="Barry K."/>
            <person name="Blanchette R.A."/>
            <person name="Henrissat B."/>
            <person name="Martinez A.T."/>
            <person name="Otillar R."/>
            <person name="Spatafora J.W."/>
            <person name="Yadav J.S."/>
            <person name="Aerts A."/>
            <person name="Benoit I."/>
            <person name="Boyd A."/>
            <person name="Carlson A."/>
            <person name="Copeland A."/>
            <person name="Coutinho P.M."/>
            <person name="de Vries R.P."/>
            <person name="Ferreira P."/>
            <person name="Findley K."/>
            <person name="Foster B."/>
            <person name="Gaskell J."/>
            <person name="Glotzer D."/>
            <person name="Gorecki P."/>
            <person name="Heitman J."/>
            <person name="Hesse C."/>
            <person name="Hori C."/>
            <person name="Igarashi K."/>
            <person name="Jurgens J.A."/>
            <person name="Kallen N."/>
            <person name="Kersten P."/>
            <person name="Kohler A."/>
            <person name="Kuees U."/>
            <person name="Kumar T.K.A."/>
            <person name="Kuo A."/>
            <person name="LaButti K."/>
            <person name="Larrondo L.F."/>
            <person name="Lindquist E."/>
            <person name="Ling A."/>
            <person name="Lombard V."/>
            <person name="Lucas S."/>
            <person name="Lundell T."/>
            <person name="Martin R."/>
            <person name="McLaughlin D.J."/>
            <person name="Morgenstern I."/>
            <person name="Morin E."/>
            <person name="Murat C."/>
            <person name="Nagy L.G."/>
            <person name="Nolan M."/>
            <person name="Ohm R.A."/>
            <person name="Patyshakuliyeva A."/>
            <person name="Rokas A."/>
            <person name="Ruiz-Duenas F.J."/>
            <person name="Sabat G."/>
            <person name="Salamov A."/>
            <person name="Samejima M."/>
            <person name="Schmutz J."/>
            <person name="Slot J.C."/>
            <person name="St John F."/>
            <person name="Stenlid J."/>
            <person name="Sun H."/>
            <person name="Sun S."/>
            <person name="Syed K."/>
            <person name="Tsang A."/>
            <person name="Wiebenga A."/>
            <person name="Young D."/>
            <person name="Pisabarro A."/>
            <person name="Eastwood D.C."/>
            <person name="Martin F."/>
            <person name="Cullen D."/>
            <person name="Grigoriev I.V."/>
            <person name="Hibbett D.S."/>
        </authorList>
    </citation>
    <scope>NUCLEOTIDE SEQUENCE [LARGE SCALE GENOMIC DNA]</scope>
    <source>
        <strain evidence="3">RWD-64-598 SS2</strain>
    </source>
</reference>
<keyword evidence="3" id="KW-1185">Reference proteome</keyword>
<proteinExistence type="predicted"/>
<name>A0A5M3MS48_CONPW</name>
<evidence type="ECO:0000313" key="3">
    <source>
        <dbReference type="Proteomes" id="UP000053558"/>
    </source>
</evidence>
<keyword evidence="1" id="KW-0472">Membrane</keyword>
<keyword evidence="1" id="KW-0812">Transmembrane</keyword>
<keyword evidence="1" id="KW-1133">Transmembrane helix</keyword>
<feature type="transmembrane region" description="Helical" evidence="1">
    <location>
        <begin position="131"/>
        <end position="154"/>
    </location>
</feature>
<feature type="transmembrane region" description="Helical" evidence="1">
    <location>
        <begin position="174"/>
        <end position="195"/>
    </location>
</feature>
<gene>
    <name evidence="2" type="ORF">CONPUDRAFT_152812</name>
</gene>
<dbReference type="AlphaFoldDB" id="A0A5M3MS48"/>
<organism evidence="2 3">
    <name type="scientific">Coniophora puteana (strain RWD-64-598)</name>
    <name type="common">Brown rot fungus</name>
    <dbReference type="NCBI Taxonomy" id="741705"/>
    <lineage>
        <taxon>Eukaryota</taxon>
        <taxon>Fungi</taxon>
        <taxon>Dikarya</taxon>
        <taxon>Basidiomycota</taxon>
        <taxon>Agaricomycotina</taxon>
        <taxon>Agaricomycetes</taxon>
        <taxon>Agaricomycetidae</taxon>
        <taxon>Boletales</taxon>
        <taxon>Coniophorineae</taxon>
        <taxon>Coniophoraceae</taxon>
        <taxon>Coniophora</taxon>
    </lineage>
</organism>
<feature type="transmembrane region" description="Helical" evidence="1">
    <location>
        <begin position="93"/>
        <end position="111"/>
    </location>
</feature>
<comment type="caution">
    <text evidence="2">The sequence shown here is derived from an EMBL/GenBank/DDBJ whole genome shotgun (WGS) entry which is preliminary data.</text>
</comment>
<evidence type="ECO:0000313" key="2">
    <source>
        <dbReference type="EMBL" id="EIW81916.1"/>
    </source>
</evidence>
<dbReference type="PANTHER" id="PTHR40465">
    <property type="entry name" value="CHROMOSOME 1, WHOLE GENOME SHOTGUN SEQUENCE"/>
    <property type="match status" value="1"/>
</dbReference>
<dbReference type="GeneID" id="19203077"/>
<accession>A0A5M3MS48</accession>
<dbReference type="OMA" id="WIISAKN"/>
<dbReference type="RefSeq" id="XP_007767768.1">
    <property type="nucleotide sequence ID" value="XM_007769578.1"/>
</dbReference>
<dbReference type="PANTHER" id="PTHR40465:SF1">
    <property type="entry name" value="DUF6534 DOMAIN-CONTAINING PROTEIN"/>
    <property type="match status" value="1"/>
</dbReference>
<dbReference type="OrthoDB" id="2971182at2759"/>
<sequence>MASDPLSYNTTIASYGPGTIGTQSPKRSECPKRSQLFRMDHITRAEYITHLFDDPVGSRRYLDSNRIYTQAVIIATVQAFYAYRLWIITNKNVWITSVVFTVACVGFVLGIADDIYDIADNSDDPAAHTAFVILVASTFMVCDVLISISVFYFLRPARTSVATSARRIVYISNVTINMGFLTTAFALLTVVLYGVPPLQAYAAIPLTFIPKCNCLLVDLMD</sequence>
<dbReference type="Proteomes" id="UP000053558">
    <property type="component" value="Unassembled WGS sequence"/>
</dbReference>
<feature type="transmembrane region" description="Helical" evidence="1">
    <location>
        <begin position="67"/>
        <end position="86"/>
    </location>
</feature>